<keyword evidence="1" id="KW-0812">Transmembrane</keyword>
<dbReference type="EMBL" id="ML993586">
    <property type="protein sequence ID" value="KAF2170073.1"/>
    <property type="molecule type" value="Genomic_DNA"/>
</dbReference>
<dbReference type="RefSeq" id="XP_033670962.1">
    <property type="nucleotide sequence ID" value="XM_033811922.1"/>
</dbReference>
<organism evidence="2 3">
    <name type="scientific">Zasmidium cellare ATCC 36951</name>
    <dbReference type="NCBI Taxonomy" id="1080233"/>
    <lineage>
        <taxon>Eukaryota</taxon>
        <taxon>Fungi</taxon>
        <taxon>Dikarya</taxon>
        <taxon>Ascomycota</taxon>
        <taxon>Pezizomycotina</taxon>
        <taxon>Dothideomycetes</taxon>
        <taxon>Dothideomycetidae</taxon>
        <taxon>Mycosphaerellales</taxon>
        <taxon>Mycosphaerellaceae</taxon>
        <taxon>Zasmidium</taxon>
    </lineage>
</organism>
<sequence length="131" mass="14580">MADQALKIPAILLSFEHFLGGQCRITDKLTPSLYRRAVVTKGAGTAEALYPIIPVKDPIKHSQVIGFLMCTTGALLAWPKTRGTILPLGLNTFLTCAGIYSQRRMKMPYWLPITNLILGALVWWIENRKAL</sequence>
<dbReference type="AlphaFoldDB" id="A0A6A6CTN1"/>
<dbReference type="OrthoDB" id="3628479at2759"/>
<reference evidence="2" key="1">
    <citation type="journal article" date="2020" name="Stud. Mycol.">
        <title>101 Dothideomycetes genomes: a test case for predicting lifestyles and emergence of pathogens.</title>
        <authorList>
            <person name="Haridas S."/>
            <person name="Albert R."/>
            <person name="Binder M."/>
            <person name="Bloem J."/>
            <person name="Labutti K."/>
            <person name="Salamov A."/>
            <person name="Andreopoulos B."/>
            <person name="Baker S."/>
            <person name="Barry K."/>
            <person name="Bills G."/>
            <person name="Bluhm B."/>
            <person name="Cannon C."/>
            <person name="Castanera R."/>
            <person name="Culley D."/>
            <person name="Daum C."/>
            <person name="Ezra D."/>
            <person name="Gonzalez J."/>
            <person name="Henrissat B."/>
            <person name="Kuo A."/>
            <person name="Liang C."/>
            <person name="Lipzen A."/>
            <person name="Lutzoni F."/>
            <person name="Magnuson J."/>
            <person name="Mondo S."/>
            <person name="Nolan M."/>
            <person name="Ohm R."/>
            <person name="Pangilinan J."/>
            <person name="Park H.-J."/>
            <person name="Ramirez L."/>
            <person name="Alfaro M."/>
            <person name="Sun H."/>
            <person name="Tritt A."/>
            <person name="Yoshinaga Y."/>
            <person name="Zwiers L.-H."/>
            <person name="Turgeon B."/>
            <person name="Goodwin S."/>
            <person name="Spatafora J."/>
            <person name="Crous P."/>
            <person name="Grigoriev I."/>
        </authorList>
    </citation>
    <scope>NUCLEOTIDE SEQUENCE</scope>
    <source>
        <strain evidence="2">ATCC 36951</strain>
    </source>
</reference>
<evidence type="ECO:0000313" key="2">
    <source>
        <dbReference type="EMBL" id="KAF2170073.1"/>
    </source>
</evidence>
<protein>
    <submittedName>
        <fullName evidence="2">Uncharacterized protein</fullName>
    </submittedName>
</protein>
<feature type="transmembrane region" description="Helical" evidence="1">
    <location>
        <begin position="109"/>
        <end position="125"/>
    </location>
</feature>
<dbReference type="Proteomes" id="UP000799537">
    <property type="component" value="Unassembled WGS sequence"/>
</dbReference>
<accession>A0A6A6CTN1</accession>
<evidence type="ECO:0000313" key="3">
    <source>
        <dbReference type="Proteomes" id="UP000799537"/>
    </source>
</evidence>
<keyword evidence="1" id="KW-0472">Membrane</keyword>
<evidence type="ECO:0000256" key="1">
    <source>
        <dbReference type="SAM" id="Phobius"/>
    </source>
</evidence>
<dbReference type="GeneID" id="54565194"/>
<keyword evidence="3" id="KW-1185">Reference proteome</keyword>
<proteinExistence type="predicted"/>
<gene>
    <name evidence="2" type="ORF">M409DRAFT_51840</name>
</gene>
<keyword evidence="1" id="KW-1133">Transmembrane helix</keyword>
<name>A0A6A6CTN1_ZASCE</name>